<evidence type="ECO:0000256" key="13">
    <source>
        <dbReference type="ARBA" id="ARBA00032850"/>
    </source>
</evidence>
<evidence type="ECO:0000256" key="4">
    <source>
        <dbReference type="ARBA" id="ARBA00013035"/>
    </source>
</evidence>
<keyword evidence="12" id="KW-0346">Stress response</keyword>
<dbReference type="PRINTS" id="PR00834">
    <property type="entry name" value="PROTEASES2C"/>
</dbReference>
<protein>
    <recommendedName>
        <fullName evidence="5">Probable periplasmic serine endoprotease DegP-like</fullName>
        <ecNumber evidence="4">3.4.21.107</ecNumber>
    </recommendedName>
    <alternativeName>
        <fullName evidence="13">Protease Do</fullName>
    </alternativeName>
</protein>
<keyword evidence="8" id="KW-0677">Repeat</keyword>
<evidence type="ECO:0000256" key="8">
    <source>
        <dbReference type="ARBA" id="ARBA00022737"/>
    </source>
</evidence>
<feature type="domain" description="PDZ" evidence="15">
    <location>
        <begin position="272"/>
        <end position="363"/>
    </location>
</feature>
<dbReference type="RefSeq" id="WP_407338998.1">
    <property type="nucleotide sequence ID" value="NZ_CP136862.1"/>
</dbReference>
<dbReference type="Proteomes" id="UP001626536">
    <property type="component" value="Chromosome"/>
</dbReference>
<proteinExistence type="inferred from homology"/>
<dbReference type="SUPFAM" id="SSF50156">
    <property type="entry name" value="PDZ domain-like"/>
    <property type="match status" value="2"/>
</dbReference>
<evidence type="ECO:0000256" key="1">
    <source>
        <dbReference type="ARBA" id="ARBA00001772"/>
    </source>
</evidence>
<dbReference type="CDD" id="cd10839">
    <property type="entry name" value="cpPDZ1_DegP-like"/>
    <property type="match status" value="1"/>
</dbReference>
<comment type="similarity">
    <text evidence="3">Belongs to the peptidase S1C family.</text>
</comment>
<evidence type="ECO:0000259" key="15">
    <source>
        <dbReference type="PROSITE" id="PS50106"/>
    </source>
</evidence>
<keyword evidence="17" id="KW-1185">Reference proteome</keyword>
<dbReference type="Pfam" id="PF13365">
    <property type="entry name" value="Trypsin_2"/>
    <property type="match status" value="1"/>
</dbReference>
<dbReference type="InterPro" id="IPR001940">
    <property type="entry name" value="Peptidase_S1C"/>
</dbReference>
<evidence type="ECO:0000313" key="16">
    <source>
        <dbReference type="EMBL" id="WOJ89551.1"/>
    </source>
</evidence>
<comment type="subcellular location">
    <subcellularLocation>
        <location evidence="2">Periplasm</location>
    </subcellularLocation>
</comment>
<evidence type="ECO:0000256" key="6">
    <source>
        <dbReference type="ARBA" id="ARBA00022670"/>
    </source>
</evidence>
<evidence type="ECO:0000256" key="10">
    <source>
        <dbReference type="ARBA" id="ARBA00022801"/>
    </source>
</evidence>
<evidence type="ECO:0000256" key="11">
    <source>
        <dbReference type="ARBA" id="ARBA00022825"/>
    </source>
</evidence>
<feature type="region of interest" description="Disordered" evidence="14">
    <location>
        <begin position="88"/>
        <end position="108"/>
    </location>
</feature>
<dbReference type="InterPro" id="IPR011782">
    <property type="entry name" value="Pept_S1C_Do"/>
</dbReference>
<comment type="catalytic activity">
    <reaction evidence="1">
        <text>Acts on substrates that are at least partially unfolded. The cleavage site P1 residue is normally between a pair of hydrophobic residues, such as Val-|-Val.</text>
        <dbReference type="EC" id="3.4.21.107"/>
    </reaction>
</comment>
<dbReference type="Pfam" id="PF00595">
    <property type="entry name" value="PDZ"/>
    <property type="match status" value="1"/>
</dbReference>
<dbReference type="PANTHER" id="PTHR22939">
    <property type="entry name" value="SERINE PROTEASE FAMILY S1C HTRA-RELATED"/>
    <property type="match status" value="1"/>
</dbReference>
<evidence type="ECO:0000256" key="3">
    <source>
        <dbReference type="ARBA" id="ARBA00010541"/>
    </source>
</evidence>
<feature type="domain" description="PDZ" evidence="15">
    <location>
        <begin position="383"/>
        <end position="487"/>
    </location>
</feature>
<dbReference type="SUPFAM" id="SSF50494">
    <property type="entry name" value="Trypsin-like serine proteases"/>
    <property type="match status" value="1"/>
</dbReference>
<dbReference type="Pfam" id="PF13180">
    <property type="entry name" value="PDZ_2"/>
    <property type="match status" value="1"/>
</dbReference>
<evidence type="ECO:0000256" key="7">
    <source>
        <dbReference type="ARBA" id="ARBA00022729"/>
    </source>
</evidence>
<dbReference type="Gene3D" id="2.40.10.120">
    <property type="match status" value="1"/>
</dbReference>
<keyword evidence="6" id="KW-0645">Protease</keyword>
<keyword evidence="9" id="KW-0574">Periplasm</keyword>
<evidence type="ECO:0000256" key="14">
    <source>
        <dbReference type="SAM" id="MobiDB-lite"/>
    </source>
</evidence>
<keyword evidence="7" id="KW-0732">Signal</keyword>
<evidence type="ECO:0000256" key="2">
    <source>
        <dbReference type="ARBA" id="ARBA00004418"/>
    </source>
</evidence>
<dbReference type="EMBL" id="CP136862">
    <property type="protein sequence ID" value="WOJ89551.1"/>
    <property type="molecule type" value="Genomic_DNA"/>
</dbReference>
<evidence type="ECO:0000256" key="12">
    <source>
        <dbReference type="ARBA" id="ARBA00023016"/>
    </source>
</evidence>
<dbReference type="InterPro" id="IPR001478">
    <property type="entry name" value="PDZ"/>
</dbReference>
<keyword evidence="11" id="KW-0720">Serine protease</keyword>
<evidence type="ECO:0000256" key="5">
    <source>
        <dbReference type="ARBA" id="ARBA00013958"/>
    </source>
</evidence>
<name>A0ABZ0HUI2_9HYPH</name>
<organism evidence="16 17">
    <name type="scientific">Methylocapsa polymorpha</name>
    <dbReference type="NCBI Taxonomy" id="3080828"/>
    <lineage>
        <taxon>Bacteria</taxon>
        <taxon>Pseudomonadati</taxon>
        <taxon>Pseudomonadota</taxon>
        <taxon>Alphaproteobacteria</taxon>
        <taxon>Hyphomicrobiales</taxon>
        <taxon>Beijerinckiaceae</taxon>
        <taxon>Methylocapsa</taxon>
    </lineage>
</organism>
<feature type="region of interest" description="Disordered" evidence="14">
    <location>
        <begin position="378"/>
        <end position="400"/>
    </location>
</feature>
<sequence length="499" mass="52323">MGLFAKLRLATCALVLGAGVGGLPILDAPLALARGPESLADLADAVSDTVVNISATQTIDEKHASAAPQLEPGTPFDDLFEEFFRRRQQGGNEQPNPKQRERRSNSLGSGFVIDPSGIVITNNHVVADANEVTVIFTDGQKLKAEVLGKDAKVDVAVLRVKPDKPLKAAKFGDSEKMRVGDWVVAVGNPFGLGGTVTSGIISARNRNIDSGPYDNYFQTDAAINKGNSGGPLFNMAGEVIGINTAILSPSGGSIGIGFATPAATVVPVIEQLQKFGETRRGWLGVRIQNVDETIAESLNLGAIRGALIAGTDDKGPAKAAGLLTGDVIIKFDGVEIKESRDLPKIVASAPVGKDVDVTVLRQGKEIVKTIKLGRLEDNEKPTKASVKRGDSGKSPTPSPVEKALGMEFSSLTDELRQKFSIKNSVGSGVVVTNVDPDSAAADKHIQPGEVIVEINQEPVKEPADVAKKMQALKNGGKKSALLLVASGQGEVRFVALALP</sequence>
<accession>A0ABZ0HUI2</accession>
<dbReference type="GO" id="GO:0016787">
    <property type="term" value="F:hydrolase activity"/>
    <property type="evidence" value="ECO:0007669"/>
    <property type="project" value="UniProtKB-KW"/>
</dbReference>
<dbReference type="PANTHER" id="PTHR22939:SF130">
    <property type="entry name" value="PERIPLASMIC SERINE ENDOPROTEASE DEGP-LIKE-RELATED"/>
    <property type="match status" value="1"/>
</dbReference>
<gene>
    <name evidence="16" type="ORF">RZS28_17465</name>
</gene>
<evidence type="ECO:0000313" key="17">
    <source>
        <dbReference type="Proteomes" id="UP001626536"/>
    </source>
</evidence>
<feature type="compositionally biased region" description="Basic and acidic residues" evidence="14">
    <location>
        <begin position="378"/>
        <end position="391"/>
    </location>
</feature>
<dbReference type="SMART" id="SM00228">
    <property type="entry name" value="PDZ"/>
    <property type="match status" value="2"/>
</dbReference>
<dbReference type="Gene3D" id="2.30.42.10">
    <property type="match status" value="2"/>
</dbReference>
<dbReference type="InterPro" id="IPR036034">
    <property type="entry name" value="PDZ_sf"/>
</dbReference>
<dbReference type="EC" id="3.4.21.107" evidence="4"/>
<keyword evidence="10 16" id="KW-0378">Hydrolase</keyword>
<dbReference type="InterPro" id="IPR009003">
    <property type="entry name" value="Peptidase_S1_PA"/>
</dbReference>
<dbReference type="NCBIfam" id="TIGR02037">
    <property type="entry name" value="degP_htrA_DO"/>
    <property type="match status" value="1"/>
</dbReference>
<reference evidence="16 17" key="1">
    <citation type="submission" date="2023-10" db="EMBL/GenBank/DDBJ databases">
        <title>Novel methanotroph of the genus Methylocapsa from a subarctic wetland.</title>
        <authorList>
            <person name="Belova S.E."/>
            <person name="Oshkin I.Y."/>
            <person name="Miroshnikov K."/>
            <person name="Dedysh S.N."/>
        </authorList>
    </citation>
    <scope>NUCLEOTIDE SEQUENCE [LARGE SCALE GENOMIC DNA]</scope>
    <source>
        <strain evidence="16 17">RX1</strain>
    </source>
</reference>
<evidence type="ECO:0000256" key="9">
    <source>
        <dbReference type="ARBA" id="ARBA00022764"/>
    </source>
</evidence>
<dbReference type="PROSITE" id="PS50106">
    <property type="entry name" value="PDZ"/>
    <property type="match status" value="2"/>
</dbReference>